<name>A0A9D4UQ87_ADICA</name>
<proteinExistence type="inferred from homology"/>
<comment type="function">
    <text evidence="8">Catalyzes xyloglucan endohydrolysis (XEH) and/or endotransglycosylation (XET). Cleaves and religates xyloglucan polymers, an essential constituent of the primary cell wall, and thereby participates in cell wall construction of growing tissues.</text>
</comment>
<evidence type="ECO:0000256" key="2">
    <source>
        <dbReference type="ARBA" id="ARBA00022801"/>
    </source>
</evidence>
<dbReference type="Pfam" id="PF00722">
    <property type="entry name" value="Glyco_hydro_16"/>
    <property type="match status" value="1"/>
</dbReference>
<comment type="caution">
    <text evidence="11">The sequence shown here is derived from an EMBL/GenBank/DDBJ whole genome shotgun (WGS) entry which is preliminary data.</text>
</comment>
<evidence type="ECO:0000256" key="6">
    <source>
        <dbReference type="PIRSR" id="PIRSR005604-1"/>
    </source>
</evidence>
<keyword evidence="1 8" id="KW-0808">Transferase</keyword>
<dbReference type="Proteomes" id="UP000886520">
    <property type="component" value="Chromosome 12"/>
</dbReference>
<comment type="PTM">
    <text evidence="8">Contains at least one intrachain disulfide bond essential for its enzymatic activity.</text>
</comment>
<keyword evidence="8" id="KW-0134">Cell wall</keyword>
<keyword evidence="2 8" id="KW-0378">Hydrolase</keyword>
<feature type="region of interest" description="Disordered" evidence="9">
    <location>
        <begin position="1"/>
        <end position="25"/>
    </location>
</feature>
<dbReference type="Gene3D" id="2.60.120.200">
    <property type="match status" value="1"/>
</dbReference>
<keyword evidence="3" id="KW-1015">Disulfide bond</keyword>
<feature type="active site" description="Nucleophile" evidence="6">
    <location>
        <position position="149"/>
    </location>
</feature>
<dbReference type="PANTHER" id="PTHR31062">
    <property type="entry name" value="XYLOGLUCAN ENDOTRANSGLUCOSYLASE/HYDROLASE PROTEIN 8-RELATED"/>
    <property type="match status" value="1"/>
</dbReference>
<evidence type="ECO:0000256" key="7">
    <source>
        <dbReference type="PIRSR" id="PIRSR005604-2"/>
    </source>
</evidence>
<evidence type="ECO:0000259" key="10">
    <source>
        <dbReference type="PROSITE" id="PS51762"/>
    </source>
</evidence>
<dbReference type="InterPro" id="IPR044791">
    <property type="entry name" value="Beta-glucanase/XTH"/>
</dbReference>
<dbReference type="InterPro" id="IPR010713">
    <property type="entry name" value="XET_C"/>
</dbReference>
<dbReference type="OrthoDB" id="4781at2759"/>
<reference evidence="11" key="1">
    <citation type="submission" date="2021-01" db="EMBL/GenBank/DDBJ databases">
        <title>Adiantum capillus-veneris genome.</title>
        <authorList>
            <person name="Fang Y."/>
            <person name="Liao Q."/>
        </authorList>
    </citation>
    <scope>NUCLEOTIDE SEQUENCE</scope>
    <source>
        <strain evidence="11">H3</strain>
        <tissue evidence="11">Leaf</tissue>
    </source>
</reference>
<gene>
    <name evidence="11" type="ORF">GOP47_0012200</name>
</gene>
<keyword evidence="12" id="KW-1185">Reference proteome</keyword>
<dbReference type="GO" id="GO:0010411">
    <property type="term" value="P:xyloglucan metabolic process"/>
    <property type="evidence" value="ECO:0007669"/>
    <property type="project" value="InterPro"/>
</dbReference>
<feature type="active site" description="Proton donor" evidence="6">
    <location>
        <position position="153"/>
    </location>
</feature>
<comment type="similarity">
    <text evidence="8">Belongs to the glycosyl hydrolase 16 family.</text>
</comment>
<keyword evidence="8" id="KW-0052">Apoplast</keyword>
<dbReference type="GO" id="GO:0048046">
    <property type="term" value="C:apoplast"/>
    <property type="evidence" value="ECO:0007669"/>
    <property type="project" value="UniProtKB-SubCell"/>
</dbReference>
<organism evidence="11 12">
    <name type="scientific">Adiantum capillus-veneris</name>
    <name type="common">Maidenhair fern</name>
    <dbReference type="NCBI Taxonomy" id="13818"/>
    <lineage>
        <taxon>Eukaryota</taxon>
        <taxon>Viridiplantae</taxon>
        <taxon>Streptophyta</taxon>
        <taxon>Embryophyta</taxon>
        <taxon>Tracheophyta</taxon>
        <taxon>Polypodiopsida</taxon>
        <taxon>Polypodiidae</taxon>
        <taxon>Polypodiales</taxon>
        <taxon>Pteridineae</taxon>
        <taxon>Pteridaceae</taxon>
        <taxon>Vittarioideae</taxon>
        <taxon>Adiantum</taxon>
    </lineage>
</organism>
<evidence type="ECO:0000256" key="1">
    <source>
        <dbReference type="ARBA" id="ARBA00022679"/>
    </source>
</evidence>
<dbReference type="Pfam" id="PF06955">
    <property type="entry name" value="XET_C"/>
    <property type="match status" value="1"/>
</dbReference>
<feature type="glycosylation site" description="N-linked (GlcNAc...) asparagine" evidence="7">
    <location>
        <position position="157"/>
    </location>
</feature>
<dbReference type="PROSITE" id="PS51762">
    <property type="entry name" value="GH16_2"/>
    <property type="match status" value="1"/>
</dbReference>
<evidence type="ECO:0000313" key="11">
    <source>
        <dbReference type="EMBL" id="KAI5072094.1"/>
    </source>
</evidence>
<evidence type="ECO:0000256" key="8">
    <source>
        <dbReference type="RuleBase" id="RU361120"/>
    </source>
</evidence>
<protein>
    <recommendedName>
        <fullName evidence="8">Xyloglucan endotransglucosylase/hydrolase</fullName>
        <ecNumber evidence="8">2.4.1.207</ecNumber>
    </recommendedName>
</protein>
<dbReference type="InterPro" id="IPR000757">
    <property type="entry name" value="Beta-glucanase-like"/>
</dbReference>
<dbReference type="GO" id="GO:0042546">
    <property type="term" value="P:cell wall biogenesis"/>
    <property type="evidence" value="ECO:0007669"/>
    <property type="project" value="InterPro"/>
</dbReference>
<dbReference type="InterPro" id="IPR008263">
    <property type="entry name" value="GH16_AS"/>
</dbReference>
<dbReference type="PROSITE" id="PS01034">
    <property type="entry name" value="GH16_1"/>
    <property type="match status" value="1"/>
</dbReference>
<keyword evidence="4" id="KW-0325">Glycoprotein</keyword>
<keyword evidence="5 8" id="KW-0326">Glycosidase</keyword>
<dbReference type="GO" id="GO:0071555">
    <property type="term" value="P:cell wall organization"/>
    <property type="evidence" value="ECO:0007669"/>
    <property type="project" value="UniProtKB-KW"/>
</dbReference>
<comment type="subcellular location">
    <subcellularLocation>
        <location evidence="8">Secreted</location>
        <location evidence="8">Cell wall</location>
    </subcellularLocation>
    <subcellularLocation>
        <location evidence="8">Secreted</location>
        <location evidence="8">Extracellular space</location>
        <location evidence="8">Apoplast</location>
    </subcellularLocation>
</comment>
<dbReference type="EMBL" id="JABFUD020000012">
    <property type="protein sequence ID" value="KAI5072094.1"/>
    <property type="molecule type" value="Genomic_DNA"/>
</dbReference>
<accession>A0A9D4UQ87</accession>
<evidence type="ECO:0000256" key="4">
    <source>
        <dbReference type="ARBA" id="ARBA00023180"/>
    </source>
</evidence>
<sequence>MANPHAKGKEESRAKQGTHRQICQPKAKACRTLPRRFYGRKIPVATGEQASTREVVQMRAWSVAADQVVNFCGEAFSAWDPTHLRVLQNGSQLQLVLDQISGSGLGSQNEYMFGHFEIQMKVAPGNTAGTVTSFYLSSVPMTSENQRDELDFEFLGNASGEPYLLQTNIFTNGSGYKEQRVVPWFDPTASFHTYSISWTKQQVIFAVDGTAIRTFVNNEASGQLYMDRHPMGAFLSIWDGDDWATLGGLVKINWTASPFVASYKGYKADACIFDGNVSACAHSPFAANVYADGLFDLSSLSSVEDNFMVYNYCDDKDRFEVLPPECTLAK</sequence>
<dbReference type="SUPFAM" id="SSF49899">
    <property type="entry name" value="Concanavalin A-like lectins/glucanases"/>
    <property type="match status" value="1"/>
</dbReference>
<dbReference type="EC" id="2.4.1.207" evidence="8"/>
<evidence type="ECO:0000313" key="12">
    <source>
        <dbReference type="Proteomes" id="UP000886520"/>
    </source>
</evidence>
<dbReference type="AlphaFoldDB" id="A0A9D4UQ87"/>
<evidence type="ECO:0000256" key="5">
    <source>
        <dbReference type="ARBA" id="ARBA00023295"/>
    </source>
</evidence>
<keyword evidence="8" id="KW-0961">Cell wall biogenesis/degradation</keyword>
<evidence type="ECO:0000256" key="3">
    <source>
        <dbReference type="ARBA" id="ARBA00023157"/>
    </source>
</evidence>
<keyword evidence="8" id="KW-0964">Secreted</keyword>
<dbReference type="GO" id="GO:0016762">
    <property type="term" value="F:xyloglucan:xyloglucosyl transferase activity"/>
    <property type="evidence" value="ECO:0007669"/>
    <property type="project" value="UniProtKB-EC"/>
</dbReference>
<dbReference type="InterPro" id="IPR013320">
    <property type="entry name" value="ConA-like_dom_sf"/>
</dbReference>
<dbReference type="PIRSF" id="PIRSF005604">
    <property type="entry name" value="XET"/>
    <property type="match status" value="1"/>
</dbReference>
<feature type="domain" description="GH16" evidence="10">
    <location>
        <begin position="35"/>
        <end position="263"/>
    </location>
</feature>
<dbReference type="InterPro" id="IPR016455">
    <property type="entry name" value="XTH"/>
</dbReference>
<evidence type="ECO:0000256" key="9">
    <source>
        <dbReference type="SAM" id="MobiDB-lite"/>
    </source>
</evidence>
<dbReference type="GO" id="GO:0004553">
    <property type="term" value="F:hydrolase activity, hydrolyzing O-glycosyl compounds"/>
    <property type="evidence" value="ECO:0007669"/>
    <property type="project" value="InterPro"/>
</dbReference>